<dbReference type="CDD" id="cd17352">
    <property type="entry name" value="MFS_MCT_SLC16"/>
    <property type="match status" value="1"/>
</dbReference>
<comment type="subcellular location">
    <subcellularLocation>
        <location evidence="1">Membrane</location>
        <topology evidence="1">Multi-pass membrane protein</topology>
    </subcellularLocation>
</comment>
<feature type="domain" description="Major facilitator superfamily (MFS) profile" evidence="8">
    <location>
        <begin position="78"/>
        <end position="467"/>
    </location>
</feature>
<feature type="transmembrane region" description="Helical" evidence="7">
    <location>
        <begin position="319"/>
        <end position="338"/>
    </location>
</feature>
<evidence type="ECO:0000256" key="3">
    <source>
        <dbReference type="ARBA" id="ARBA00022448"/>
    </source>
</evidence>
<organism evidence="9 10">
    <name type="scientific">Lipomyces starkeyi NRRL Y-11557</name>
    <dbReference type="NCBI Taxonomy" id="675824"/>
    <lineage>
        <taxon>Eukaryota</taxon>
        <taxon>Fungi</taxon>
        <taxon>Dikarya</taxon>
        <taxon>Ascomycota</taxon>
        <taxon>Saccharomycotina</taxon>
        <taxon>Lipomycetes</taxon>
        <taxon>Lipomycetales</taxon>
        <taxon>Lipomycetaceae</taxon>
        <taxon>Lipomyces</taxon>
    </lineage>
</organism>
<dbReference type="EMBL" id="KV454295">
    <property type="protein sequence ID" value="ODQ72572.1"/>
    <property type="molecule type" value="Genomic_DNA"/>
</dbReference>
<comment type="similarity">
    <text evidence="2">Belongs to the major facilitator superfamily. Monocarboxylate porter (TC 2.A.1.13) family.</text>
</comment>
<evidence type="ECO:0000313" key="9">
    <source>
        <dbReference type="EMBL" id="ODQ72572.1"/>
    </source>
</evidence>
<dbReference type="Proteomes" id="UP000094385">
    <property type="component" value="Unassembled WGS sequence"/>
</dbReference>
<feature type="transmembrane region" description="Helical" evidence="7">
    <location>
        <begin position="285"/>
        <end position="307"/>
    </location>
</feature>
<keyword evidence="10" id="KW-1185">Reference proteome</keyword>
<dbReference type="AlphaFoldDB" id="A0A1E3Q5Z7"/>
<evidence type="ECO:0000256" key="1">
    <source>
        <dbReference type="ARBA" id="ARBA00004141"/>
    </source>
</evidence>
<evidence type="ECO:0000256" key="2">
    <source>
        <dbReference type="ARBA" id="ARBA00006727"/>
    </source>
</evidence>
<sequence length="475" mass="51027">MTSPMITKEIHPHTYVDPAIVANVGMQGPDTKNYVVGPDKSSKVKSGLDSSVETSVETLDIQVERSAPAVAFPDGGRQAWLCVVGAFCSQFCSFGWLNTCGVFQEYYLQHQLNGYSATTVSWISSLQTLILFTGCLIVGRLFDSYGPRYLLLAGTLLEVGGIMLTSICKTYGPILVCQGIIASMGAACVFNASVGSVSSWFKKKRARALGIMSSGSSLGGIVFPILIRRLTVQTTFGWTMRACGFLVLGLLVITNLTVTSNVTPRGKWIPLYPRDLWVHFQDTNYVLLATAFALGFVGFMLPFTYIVSNAIFHGMNENLSNYLVSFLNAASIFGRIIPGIMADKVGQYNMNTIGITLAGVVTLALWIPAQNTGSQIAFAVLYGFFSGTFVALIPACTAQISNIQDIGTRVGLMFFCLSLTSLAGVPIGGAIIGNAMSEKRWNGMMAFAGSFLVVGGIFHWVARVKLVGPSLKAVC</sequence>
<dbReference type="Gene3D" id="1.20.1250.20">
    <property type="entry name" value="MFS general substrate transporter like domains"/>
    <property type="match status" value="2"/>
</dbReference>
<dbReference type="PANTHER" id="PTHR11360:SF224">
    <property type="entry name" value="MAJOR FACILITATOR SUPERFAMILY (MFS) PROFILE DOMAIN-CONTAINING PROTEIN-RELATED"/>
    <property type="match status" value="1"/>
</dbReference>
<keyword evidence="6 7" id="KW-0472">Membrane</keyword>
<evidence type="ECO:0000256" key="7">
    <source>
        <dbReference type="SAM" id="Phobius"/>
    </source>
</evidence>
<dbReference type="InterPro" id="IPR011701">
    <property type="entry name" value="MFS"/>
</dbReference>
<feature type="transmembrane region" description="Helical" evidence="7">
    <location>
        <begin position="119"/>
        <end position="142"/>
    </location>
</feature>
<feature type="transmembrane region" description="Helical" evidence="7">
    <location>
        <begin position="206"/>
        <end position="227"/>
    </location>
</feature>
<dbReference type="Pfam" id="PF07690">
    <property type="entry name" value="MFS_1"/>
    <property type="match status" value="1"/>
</dbReference>
<keyword evidence="3" id="KW-0813">Transport</keyword>
<dbReference type="GO" id="GO:0022857">
    <property type="term" value="F:transmembrane transporter activity"/>
    <property type="evidence" value="ECO:0007669"/>
    <property type="project" value="InterPro"/>
</dbReference>
<keyword evidence="4 7" id="KW-0812">Transmembrane</keyword>
<dbReference type="InterPro" id="IPR036259">
    <property type="entry name" value="MFS_trans_sf"/>
</dbReference>
<reference evidence="9 10" key="1">
    <citation type="journal article" date="2016" name="Proc. Natl. Acad. Sci. U.S.A.">
        <title>Comparative genomics of biotechnologically important yeasts.</title>
        <authorList>
            <person name="Riley R."/>
            <person name="Haridas S."/>
            <person name="Wolfe K.H."/>
            <person name="Lopes M.R."/>
            <person name="Hittinger C.T."/>
            <person name="Goeker M."/>
            <person name="Salamov A.A."/>
            <person name="Wisecaver J.H."/>
            <person name="Long T.M."/>
            <person name="Calvey C.H."/>
            <person name="Aerts A.L."/>
            <person name="Barry K.W."/>
            <person name="Choi C."/>
            <person name="Clum A."/>
            <person name="Coughlan A.Y."/>
            <person name="Deshpande S."/>
            <person name="Douglass A.P."/>
            <person name="Hanson S.J."/>
            <person name="Klenk H.-P."/>
            <person name="LaButti K.M."/>
            <person name="Lapidus A."/>
            <person name="Lindquist E.A."/>
            <person name="Lipzen A.M."/>
            <person name="Meier-Kolthoff J.P."/>
            <person name="Ohm R.A."/>
            <person name="Otillar R.P."/>
            <person name="Pangilinan J.L."/>
            <person name="Peng Y."/>
            <person name="Rokas A."/>
            <person name="Rosa C.A."/>
            <person name="Scheuner C."/>
            <person name="Sibirny A.A."/>
            <person name="Slot J.C."/>
            <person name="Stielow J.B."/>
            <person name="Sun H."/>
            <person name="Kurtzman C.P."/>
            <person name="Blackwell M."/>
            <person name="Grigoriev I.V."/>
            <person name="Jeffries T.W."/>
        </authorList>
    </citation>
    <scope>NUCLEOTIDE SEQUENCE [LARGE SCALE GENOMIC DNA]</scope>
    <source>
        <strain evidence="9 10">NRRL Y-11557</strain>
    </source>
</reference>
<dbReference type="PANTHER" id="PTHR11360">
    <property type="entry name" value="MONOCARBOXYLATE TRANSPORTER"/>
    <property type="match status" value="1"/>
</dbReference>
<gene>
    <name evidence="9" type="ORF">LIPSTDRAFT_72166</name>
</gene>
<protein>
    <recommendedName>
        <fullName evidence="8">Major facilitator superfamily (MFS) profile domain-containing protein</fullName>
    </recommendedName>
</protein>
<feature type="transmembrane region" description="Helical" evidence="7">
    <location>
        <begin position="239"/>
        <end position="264"/>
    </location>
</feature>
<name>A0A1E3Q5Z7_LIPST</name>
<evidence type="ECO:0000256" key="6">
    <source>
        <dbReference type="ARBA" id="ARBA00023136"/>
    </source>
</evidence>
<dbReference type="OrthoDB" id="6509908at2759"/>
<evidence type="ECO:0000259" key="8">
    <source>
        <dbReference type="PROSITE" id="PS50850"/>
    </source>
</evidence>
<dbReference type="InterPro" id="IPR020846">
    <property type="entry name" value="MFS_dom"/>
</dbReference>
<dbReference type="GO" id="GO:0016020">
    <property type="term" value="C:membrane"/>
    <property type="evidence" value="ECO:0007669"/>
    <property type="project" value="UniProtKB-SubCell"/>
</dbReference>
<feature type="transmembrane region" description="Helical" evidence="7">
    <location>
        <begin position="375"/>
        <end position="398"/>
    </location>
</feature>
<keyword evidence="5 7" id="KW-1133">Transmembrane helix</keyword>
<feature type="transmembrane region" description="Helical" evidence="7">
    <location>
        <begin position="173"/>
        <end position="194"/>
    </location>
</feature>
<feature type="transmembrane region" description="Helical" evidence="7">
    <location>
        <begin position="350"/>
        <end position="369"/>
    </location>
</feature>
<dbReference type="PROSITE" id="PS50850">
    <property type="entry name" value="MFS"/>
    <property type="match status" value="1"/>
</dbReference>
<feature type="transmembrane region" description="Helical" evidence="7">
    <location>
        <begin position="444"/>
        <end position="462"/>
    </location>
</feature>
<evidence type="ECO:0000313" key="10">
    <source>
        <dbReference type="Proteomes" id="UP000094385"/>
    </source>
</evidence>
<dbReference type="SUPFAM" id="SSF103473">
    <property type="entry name" value="MFS general substrate transporter"/>
    <property type="match status" value="1"/>
</dbReference>
<proteinExistence type="inferred from homology"/>
<evidence type="ECO:0000256" key="5">
    <source>
        <dbReference type="ARBA" id="ARBA00022989"/>
    </source>
</evidence>
<evidence type="ECO:0000256" key="4">
    <source>
        <dbReference type="ARBA" id="ARBA00022692"/>
    </source>
</evidence>
<feature type="transmembrane region" description="Helical" evidence="7">
    <location>
        <begin position="410"/>
        <end position="432"/>
    </location>
</feature>
<accession>A0A1E3Q5Z7</accession>
<dbReference type="InterPro" id="IPR050327">
    <property type="entry name" value="Proton-linked_MCT"/>
</dbReference>